<name>A0ABV2C0N5_9GAMM</name>
<evidence type="ECO:0000313" key="1">
    <source>
        <dbReference type="EMBL" id="MET1257347.1"/>
    </source>
</evidence>
<accession>A0ABV2C0N5</accession>
<dbReference type="EMBL" id="JBEVCJ010000049">
    <property type="protein sequence ID" value="MET1257347.1"/>
    <property type="molecule type" value="Genomic_DNA"/>
</dbReference>
<sequence length="246" mass="28737">MCINELIYSNMSKYHFIKKADFGEINSSSVNVIVGERLLSNKFSLITYYYLDNEKIITYGGGFLQREVAVLMEEFFNDLEGGEVDELGESVSIENENLYRWLVFNFDYAQKMARSSKKNKANDIIDWGNAIVKNMLDKKDYFIKLDILELNYEKESDHIPPINFLIYTLIFYSVTSTCINEKLTGKVFEFVNKYKLNSNKNKIKMLAFREFSIKKKLQLDAVIFALLDRISWKTERSMSSLLGKQK</sequence>
<dbReference type="Proteomes" id="UP001548189">
    <property type="component" value="Unassembled WGS sequence"/>
</dbReference>
<keyword evidence="2" id="KW-1185">Reference proteome</keyword>
<organism evidence="1 2">
    <name type="scientific">Aliikangiella maris</name>
    <dbReference type="NCBI Taxonomy" id="3162458"/>
    <lineage>
        <taxon>Bacteria</taxon>
        <taxon>Pseudomonadati</taxon>
        <taxon>Pseudomonadota</taxon>
        <taxon>Gammaproteobacteria</taxon>
        <taxon>Oceanospirillales</taxon>
        <taxon>Pleioneaceae</taxon>
        <taxon>Aliikangiella</taxon>
    </lineage>
</organism>
<proteinExistence type="predicted"/>
<evidence type="ECO:0000313" key="2">
    <source>
        <dbReference type="Proteomes" id="UP001548189"/>
    </source>
</evidence>
<reference evidence="1 2" key="1">
    <citation type="submission" date="2024-06" db="EMBL/GenBank/DDBJ databases">
        <authorList>
            <person name="Li F."/>
        </authorList>
    </citation>
    <scope>NUCLEOTIDE SEQUENCE [LARGE SCALE GENOMIC DNA]</scope>
    <source>
        <strain evidence="1 2">GXAS 311</strain>
    </source>
</reference>
<comment type="caution">
    <text evidence="1">The sequence shown here is derived from an EMBL/GenBank/DDBJ whole genome shotgun (WGS) entry which is preliminary data.</text>
</comment>
<gene>
    <name evidence="1" type="ORF">ABVT43_19570</name>
</gene>
<protein>
    <submittedName>
        <fullName evidence="1">Uncharacterized protein</fullName>
    </submittedName>
</protein>